<evidence type="ECO:0000256" key="1">
    <source>
        <dbReference type="SAM" id="SignalP"/>
    </source>
</evidence>
<feature type="signal peptide" evidence="1">
    <location>
        <begin position="1"/>
        <end position="25"/>
    </location>
</feature>
<gene>
    <name evidence="2" type="ORF">G3480_11010</name>
</gene>
<comment type="caution">
    <text evidence="2">The sequence shown here is derived from an EMBL/GenBank/DDBJ whole genome shotgun (WGS) entry which is preliminary data.</text>
</comment>
<protein>
    <recommendedName>
        <fullName evidence="4">DUF2946 domain-containing protein</fullName>
    </recommendedName>
</protein>
<keyword evidence="3" id="KW-1185">Reference proteome</keyword>
<dbReference type="RefSeq" id="WP_164653940.1">
    <property type="nucleotide sequence ID" value="NZ_JAAIJR010000037.1"/>
</dbReference>
<feature type="chain" id="PRO_5026806972" description="DUF2946 domain-containing protein" evidence="1">
    <location>
        <begin position="26"/>
        <end position="117"/>
    </location>
</feature>
<proteinExistence type="predicted"/>
<keyword evidence="1" id="KW-0732">Signal</keyword>
<sequence>MRIQRRPSTTLLILCLLVMQAQVWASSGLGCRHEAGLNGQSAAVCHQHHAGRASPEPPHPKRFDCHKCSLHCLVAVAVPLESPPVIAERSGSQAQVAGSGLHFYHFVPALPERPPRA</sequence>
<reference evidence="3" key="1">
    <citation type="journal article" date="2020" name="Microbiol. Resour. Announc.">
        <title>Draft Genome Sequences of Thiorhodococcus mannitoliphagus and Thiorhodococcus minor, Purple Sulfur Photosynthetic Bacteria in the Gammaproteobacterial Family Chromatiaceae.</title>
        <authorList>
            <person name="Aviles F.A."/>
            <person name="Meyer T.E."/>
            <person name="Kyndt J.A."/>
        </authorList>
    </citation>
    <scope>NUCLEOTIDE SEQUENCE [LARGE SCALE GENOMIC DNA]</scope>
    <source>
        <strain evidence="3">DSM 18266</strain>
    </source>
</reference>
<organism evidence="2 3">
    <name type="scientific">Thiorhodococcus mannitoliphagus</name>
    <dbReference type="NCBI Taxonomy" id="329406"/>
    <lineage>
        <taxon>Bacteria</taxon>
        <taxon>Pseudomonadati</taxon>
        <taxon>Pseudomonadota</taxon>
        <taxon>Gammaproteobacteria</taxon>
        <taxon>Chromatiales</taxon>
        <taxon>Chromatiaceae</taxon>
        <taxon>Thiorhodococcus</taxon>
    </lineage>
</organism>
<dbReference type="Proteomes" id="UP000471640">
    <property type="component" value="Unassembled WGS sequence"/>
</dbReference>
<accession>A0A6P1DZ72</accession>
<dbReference type="AlphaFoldDB" id="A0A6P1DZ72"/>
<dbReference type="PROSITE" id="PS51257">
    <property type="entry name" value="PROKAR_LIPOPROTEIN"/>
    <property type="match status" value="1"/>
</dbReference>
<evidence type="ECO:0008006" key="4">
    <source>
        <dbReference type="Google" id="ProtNLM"/>
    </source>
</evidence>
<evidence type="ECO:0000313" key="2">
    <source>
        <dbReference type="EMBL" id="NEX20835.1"/>
    </source>
</evidence>
<dbReference type="EMBL" id="JAAIJR010000037">
    <property type="protein sequence ID" value="NEX20835.1"/>
    <property type="molecule type" value="Genomic_DNA"/>
</dbReference>
<evidence type="ECO:0000313" key="3">
    <source>
        <dbReference type="Proteomes" id="UP000471640"/>
    </source>
</evidence>
<name>A0A6P1DZ72_9GAMM</name>
<reference evidence="2 3" key="2">
    <citation type="submission" date="2020-02" db="EMBL/GenBank/DDBJ databases">
        <title>Genome sequences of Thiorhodococcus mannitoliphagus and Thiorhodococcus minor, purple sulfur photosynthetic bacteria in the gammaproteobacterial family, Chromatiaceae.</title>
        <authorList>
            <person name="Aviles F.A."/>
            <person name="Meyer T.E."/>
            <person name="Kyndt J.A."/>
        </authorList>
    </citation>
    <scope>NUCLEOTIDE SEQUENCE [LARGE SCALE GENOMIC DNA]</scope>
    <source>
        <strain evidence="2 3">DSM 18266</strain>
    </source>
</reference>